<protein>
    <submittedName>
        <fullName evidence="8">Aromatic acid exporter family protein</fullName>
    </submittedName>
</protein>
<evidence type="ECO:0000256" key="7">
    <source>
        <dbReference type="SAM" id="Phobius"/>
    </source>
</evidence>
<evidence type="ECO:0000313" key="9">
    <source>
        <dbReference type="Proteomes" id="UP001500221"/>
    </source>
</evidence>
<comment type="caution">
    <text evidence="8">The sequence shown here is derived from an EMBL/GenBank/DDBJ whole genome shotgun (WGS) entry which is preliminary data.</text>
</comment>
<evidence type="ECO:0000256" key="3">
    <source>
        <dbReference type="ARBA" id="ARBA00022692"/>
    </source>
</evidence>
<sequence>MLTRERLKDPVFWNDVTQLLKTVVAATVAWVLAAEAFELEQPFLAPWAAILVVNGTVYRTMSKGARQVAATVAGVLLASGIGNWLGLEVSSVLLVVMLGLAVGALPWLDGEETTVAATALVVLATGFSDDDVVLLARLLDTAIGIGVGILVNLVVWPPLRRRTALRAIDKVDDLVGELVCDVATGLRGRLTHEQIEEWVQRTRDLDQLVDDAWALVRQAVESARLNPRRPARSIRDPREWYSLLRRLEQAIAESRSLARTLDHSLAAGRTWEEPFRACFCELLDDVGTAILAAEDEPLRAARGKLDDVIGSLSDRGLSRELWPEYGAVLTNLRNIIADMDEVAAANPLGQPPLPFEVLRRRRAVDAERETAAGPARSGAPAPHDA</sequence>
<evidence type="ECO:0000256" key="5">
    <source>
        <dbReference type="ARBA" id="ARBA00023136"/>
    </source>
</evidence>
<evidence type="ECO:0000256" key="1">
    <source>
        <dbReference type="ARBA" id="ARBA00004651"/>
    </source>
</evidence>
<comment type="subcellular location">
    <subcellularLocation>
        <location evidence="1">Cell membrane</location>
        <topology evidence="1">Multi-pass membrane protein</topology>
    </subcellularLocation>
</comment>
<keyword evidence="2" id="KW-1003">Cell membrane</keyword>
<organism evidence="8 9">
    <name type="scientific">Nocardioides marinquilinus</name>
    <dbReference type="NCBI Taxonomy" id="1210400"/>
    <lineage>
        <taxon>Bacteria</taxon>
        <taxon>Bacillati</taxon>
        <taxon>Actinomycetota</taxon>
        <taxon>Actinomycetes</taxon>
        <taxon>Propionibacteriales</taxon>
        <taxon>Nocardioidaceae</taxon>
        <taxon>Nocardioides</taxon>
    </lineage>
</organism>
<evidence type="ECO:0000256" key="4">
    <source>
        <dbReference type="ARBA" id="ARBA00022989"/>
    </source>
</evidence>
<dbReference type="Pfam" id="PF06081">
    <property type="entry name" value="ArAE_1"/>
    <property type="match status" value="1"/>
</dbReference>
<dbReference type="Proteomes" id="UP001500221">
    <property type="component" value="Unassembled WGS sequence"/>
</dbReference>
<feature type="transmembrane region" description="Helical" evidence="7">
    <location>
        <begin position="142"/>
        <end position="159"/>
    </location>
</feature>
<keyword evidence="3 7" id="KW-0812">Transmembrane</keyword>
<name>A0ABP9P4N5_9ACTN</name>
<gene>
    <name evidence="8" type="ORF">GCM10023340_01060</name>
</gene>
<evidence type="ECO:0000256" key="2">
    <source>
        <dbReference type="ARBA" id="ARBA00022475"/>
    </source>
</evidence>
<dbReference type="InterPro" id="IPR010343">
    <property type="entry name" value="ArAE_1"/>
</dbReference>
<keyword evidence="4 7" id="KW-1133">Transmembrane helix</keyword>
<dbReference type="RefSeq" id="WP_345453210.1">
    <property type="nucleotide sequence ID" value="NZ_BAABKG010000001.1"/>
</dbReference>
<accession>A0ABP9P4N5</accession>
<dbReference type="EMBL" id="BAABKG010000001">
    <property type="protein sequence ID" value="GAA5140630.1"/>
    <property type="molecule type" value="Genomic_DNA"/>
</dbReference>
<feature type="transmembrane region" description="Helical" evidence="7">
    <location>
        <begin position="68"/>
        <end position="85"/>
    </location>
</feature>
<keyword evidence="9" id="KW-1185">Reference proteome</keyword>
<feature type="region of interest" description="Disordered" evidence="6">
    <location>
        <begin position="364"/>
        <end position="385"/>
    </location>
</feature>
<reference evidence="9" key="1">
    <citation type="journal article" date="2019" name="Int. J. Syst. Evol. Microbiol.">
        <title>The Global Catalogue of Microorganisms (GCM) 10K type strain sequencing project: providing services to taxonomists for standard genome sequencing and annotation.</title>
        <authorList>
            <consortium name="The Broad Institute Genomics Platform"/>
            <consortium name="The Broad Institute Genome Sequencing Center for Infectious Disease"/>
            <person name="Wu L."/>
            <person name="Ma J."/>
        </authorList>
    </citation>
    <scope>NUCLEOTIDE SEQUENCE [LARGE SCALE GENOMIC DNA]</scope>
    <source>
        <strain evidence="9">JCM 18459</strain>
    </source>
</reference>
<proteinExistence type="predicted"/>
<evidence type="ECO:0000256" key="6">
    <source>
        <dbReference type="SAM" id="MobiDB-lite"/>
    </source>
</evidence>
<feature type="compositionally biased region" description="Low complexity" evidence="6">
    <location>
        <begin position="371"/>
        <end position="385"/>
    </location>
</feature>
<keyword evidence="5 7" id="KW-0472">Membrane</keyword>
<evidence type="ECO:0000313" key="8">
    <source>
        <dbReference type="EMBL" id="GAA5140630.1"/>
    </source>
</evidence>